<dbReference type="Proteomes" id="UP000287853">
    <property type="component" value="Unassembled WGS sequence"/>
</dbReference>
<gene>
    <name evidence="1" type="ORF">H206_05433</name>
</gene>
<protein>
    <submittedName>
        <fullName evidence="1">Uncharacterized protein</fullName>
    </submittedName>
</protein>
<sequence length="33" mass="3739">MCMCIDYNSLGEVIIKGLELEATKRTILPTNLR</sequence>
<proteinExistence type="predicted"/>
<name>A0A3S3SQU7_9BACT</name>
<accession>A0A3S3SQU7</accession>
<dbReference type="AlphaFoldDB" id="A0A3S3SQU7"/>
<evidence type="ECO:0000313" key="1">
    <source>
        <dbReference type="EMBL" id="RWX47995.1"/>
    </source>
</evidence>
<comment type="caution">
    <text evidence="1">The sequence shown here is derived from an EMBL/GenBank/DDBJ whole genome shotgun (WGS) entry which is preliminary data.</text>
</comment>
<dbReference type="EMBL" id="MTKO01000011">
    <property type="protein sequence ID" value="RWX47995.1"/>
    <property type="molecule type" value="Genomic_DNA"/>
</dbReference>
<evidence type="ECO:0000313" key="2">
    <source>
        <dbReference type="Proteomes" id="UP000287853"/>
    </source>
</evidence>
<reference evidence="1 2" key="1">
    <citation type="submission" date="2017-01" db="EMBL/GenBank/DDBJ databases">
        <title>The cable genome- insights into the physiology and evolution of filamentous bacteria capable of sulfide oxidation via long distance electron transfer.</title>
        <authorList>
            <person name="Schreiber L."/>
            <person name="Bjerg J.T."/>
            <person name="Boggild A."/>
            <person name="Van De Vossenberg J."/>
            <person name="Meysman F."/>
            <person name="Nielsen L.P."/>
            <person name="Schramm A."/>
            <person name="Kjeldsen K.U."/>
        </authorList>
    </citation>
    <scope>NUCLEOTIDE SEQUENCE [LARGE SCALE GENOMIC DNA]</scope>
    <source>
        <strain evidence="1">MCF</strain>
    </source>
</reference>
<keyword evidence="2" id="KW-1185">Reference proteome</keyword>
<organism evidence="1 2">
    <name type="scientific">Candidatus Electrothrix aarhusensis</name>
    <dbReference type="NCBI Taxonomy" id="1859131"/>
    <lineage>
        <taxon>Bacteria</taxon>
        <taxon>Pseudomonadati</taxon>
        <taxon>Thermodesulfobacteriota</taxon>
        <taxon>Desulfobulbia</taxon>
        <taxon>Desulfobulbales</taxon>
        <taxon>Desulfobulbaceae</taxon>
        <taxon>Candidatus Electrothrix</taxon>
    </lineage>
</organism>